<accession>A0ABP5ZA71</accession>
<proteinExistence type="inferred from homology"/>
<organism evidence="6 7">
    <name type="scientific">Terrabacter carboxydivorans</name>
    <dbReference type="NCBI Taxonomy" id="619730"/>
    <lineage>
        <taxon>Bacteria</taxon>
        <taxon>Bacillati</taxon>
        <taxon>Actinomycetota</taxon>
        <taxon>Actinomycetes</taxon>
        <taxon>Micrococcales</taxon>
        <taxon>Intrasporangiaceae</taxon>
        <taxon>Terrabacter</taxon>
    </lineage>
</organism>
<comment type="similarity">
    <text evidence="1">Belongs to the glycosyltransferase group 1 family. Glycosyltransferase 4 subfamily.</text>
</comment>
<reference evidence="7" key="1">
    <citation type="journal article" date="2019" name="Int. J. Syst. Evol. Microbiol.">
        <title>The Global Catalogue of Microorganisms (GCM) 10K type strain sequencing project: providing services to taxonomists for standard genome sequencing and annotation.</title>
        <authorList>
            <consortium name="The Broad Institute Genomics Platform"/>
            <consortium name="The Broad Institute Genome Sequencing Center for Infectious Disease"/>
            <person name="Wu L."/>
            <person name="Ma J."/>
        </authorList>
    </citation>
    <scope>NUCLEOTIDE SEQUENCE [LARGE SCALE GENOMIC DNA]</scope>
    <source>
        <strain evidence="7">JCM 16259</strain>
    </source>
</reference>
<dbReference type="InterPro" id="IPR001296">
    <property type="entry name" value="Glyco_trans_1"/>
</dbReference>
<comment type="caution">
    <text evidence="6">The sequence shown here is derived from an EMBL/GenBank/DDBJ whole genome shotgun (WGS) entry which is preliminary data.</text>
</comment>
<dbReference type="PANTHER" id="PTHR12526">
    <property type="entry name" value="GLYCOSYLTRANSFERASE"/>
    <property type="match status" value="1"/>
</dbReference>
<gene>
    <name evidence="6" type="ORF">GCM10009858_34270</name>
</gene>
<evidence type="ECO:0000313" key="7">
    <source>
        <dbReference type="Proteomes" id="UP001500730"/>
    </source>
</evidence>
<dbReference type="CDD" id="cd03801">
    <property type="entry name" value="GT4_PimA-like"/>
    <property type="match status" value="1"/>
</dbReference>
<evidence type="ECO:0000313" key="6">
    <source>
        <dbReference type="EMBL" id="GAA2493421.1"/>
    </source>
</evidence>
<dbReference type="Pfam" id="PF13439">
    <property type="entry name" value="Glyco_transf_4"/>
    <property type="match status" value="1"/>
</dbReference>
<feature type="domain" description="Glycosyl transferase family 1" evidence="4">
    <location>
        <begin position="159"/>
        <end position="309"/>
    </location>
</feature>
<evidence type="ECO:0000256" key="3">
    <source>
        <dbReference type="ARBA" id="ARBA00022679"/>
    </source>
</evidence>
<keyword evidence="7" id="KW-1185">Reference proteome</keyword>
<name>A0ABP5ZA71_9MICO</name>
<dbReference type="PANTHER" id="PTHR12526:SF640">
    <property type="entry name" value="COLANIC ACID BIOSYNTHESIS GLYCOSYLTRANSFERASE WCAL-RELATED"/>
    <property type="match status" value="1"/>
</dbReference>
<evidence type="ECO:0000259" key="4">
    <source>
        <dbReference type="Pfam" id="PF00534"/>
    </source>
</evidence>
<sequence>MRVLHAVRSDAFAGVESHVARLARAQVSAGDEVLVVGGDPRRMTVAAGPGVRTLPSTTVGDVLRRVRQWAAGADVVHAHMTAAEIACATAMVGMETPLVVTRHFARGRGSNPLSTVVAAAAGRRVDAQIAISHYVADTIAGASVVIHPGVDSTSSTRPAREREPVVLVAQRLEPEKDTDVALRAFAASGAAAQGWRLEVAGDGSELPALRALAQALGLADSIRFLGHRPDVPDLMERAGVLLAPCRIEGLGLTVLEAMAAALPVVAVGSGGHLETVGAVSTAALHPAGDVARAGELLAQLTGDPGRRDAYAVELQRVQRALFTPEHQARETAAVYRGVL</sequence>
<dbReference type="RefSeq" id="WP_344256241.1">
    <property type="nucleotide sequence ID" value="NZ_BAAARE010000016.1"/>
</dbReference>
<dbReference type="SUPFAM" id="SSF53756">
    <property type="entry name" value="UDP-Glycosyltransferase/glycogen phosphorylase"/>
    <property type="match status" value="1"/>
</dbReference>
<dbReference type="Pfam" id="PF00534">
    <property type="entry name" value="Glycos_transf_1"/>
    <property type="match status" value="1"/>
</dbReference>
<dbReference type="InterPro" id="IPR028098">
    <property type="entry name" value="Glyco_trans_4-like_N"/>
</dbReference>
<dbReference type="EMBL" id="BAAARE010000016">
    <property type="protein sequence ID" value="GAA2493421.1"/>
    <property type="molecule type" value="Genomic_DNA"/>
</dbReference>
<evidence type="ECO:0000256" key="2">
    <source>
        <dbReference type="ARBA" id="ARBA00022676"/>
    </source>
</evidence>
<dbReference type="Gene3D" id="3.40.50.2000">
    <property type="entry name" value="Glycogen Phosphorylase B"/>
    <property type="match status" value="2"/>
</dbReference>
<evidence type="ECO:0000256" key="1">
    <source>
        <dbReference type="ARBA" id="ARBA00009481"/>
    </source>
</evidence>
<dbReference type="Proteomes" id="UP001500730">
    <property type="component" value="Unassembled WGS sequence"/>
</dbReference>
<keyword evidence="2" id="KW-0328">Glycosyltransferase</keyword>
<protein>
    <submittedName>
        <fullName evidence="6">Glycosyltransferase family 4 protein</fullName>
    </submittedName>
</protein>
<feature type="domain" description="Glycosyltransferase subfamily 4-like N-terminal" evidence="5">
    <location>
        <begin position="14"/>
        <end position="152"/>
    </location>
</feature>
<keyword evidence="3" id="KW-0808">Transferase</keyword>
<evidence type="ECO:0000259" key="5">
    <source>
        <dbReference type="Pfam" id="PF13439"/>
    </source>
</evidence>